<dbReference type="SUPFAM" id="SSF111369">
    <property type="entry name" value="HlyD-like secretion proteins"/>
    <property type="match status" value="1"/>
</dbReference>
<evidence type="ECO:0000259" key="6">
    <source>
        <dbReference type="Pfam" id="PF25967"/>
    </source>
</evidence>
<proteinExistence type="inferred from homology"/>
<organism evidence="7 8">
    <name type="scientific">Lysobacter arenosi</name>
    <dbReference type="NCBI Taxonomy" id="2795387"/>
    <lineage>
        <taxon>Bacteria</taxon>
        <taxon>Pseudomonadati</taxon>
        <taxon>Pseudomonadota</taxon>
        <taxon>Gammaproteobacteria</taxon>
        <taxon>Lysobacterales</taxon>
        <taxon>Lysobacteraceae</taxon>
        <taxon>Lysobacter</taxon>
    </lineage>
</organism>
<dbReference type="Pfam" id="PF25876">
    <property type="entry name" value="HH_MFP_RND"/>
    <property type="match status" value="1"/>
</dbReference>
<dbReference type="Gene3D" id="2.40.420.20">
    <property type="match status" value="1"/>
</dbReference>
<feature type="domain" description="Multidrug resistance protein MdtA-like C-terminal permuted SH3" evidence="6">
    <location>
        <begin position="317"/>
        <end position="377"/>
    </location>
</feature>
<accession>A0ABX7RDC4</accession>
<evidence type="ECO:0000256" key="1">
    <source>
        <dbReference type="ARBA" id="ARBA00004519"/>
    </source>
</evidence>
<dbReference type="Pfam" id="PF25944">
    <property type="entry name" value="Beta-barrel_RND"/>
    <property type="match status" value="1"/>
</dbReference>
<dbReference type="EMBL" id="CP071517">
    <property type="protein sequence ID" value="QSX75407.1"/>
    <property type="molecule type" value="Genomic_DNA"/>
</dbReference>
<gene>
    <name evidence="7" type="ORF">HIV01_002325</name>
</gene>
<evidence type="ECO:0000256" key="2">
    <source>
        <dbReference type="ARBA" id="ARBA00009477"/>
    </source>
</evidence>
<keyword evidence="8" id="KW-1185">Reference proteome</keyword>
<reference evidence="7 8" key="1">
    <citation type="submission" date="2021-02" db="EMBL/GenBank/DDBJ databases">
        <title>Lysobacter arenosi sp. nov., isolated from soil of gangwondo yeongwol, south Korea.</title>
        <authorList>
            <person name="Kim K.R."/>
            <person name="Kim K.H."/>
            <person name="Jeon C.O."/>
        </authorList>
    </citation>
    <scope>NUCLEOTIDE SEQUENCE [LARGE SCALE GENOMIC DNA]</scope>
    <source>
        <strain evidence="7 8">R7</strain>
    </source>
</reference>
<dbReference type="InterPro" id="IPR058627">
    <property type="entry name" value="MdtA-like_C"/>
</dbReference>
<feature type="domain" description="Multidrug resistance protein MdtA-like alpha-helical hairpin" evidence="3">
    <location>
        <begin position="118"/>
        <end position="186"/>
    </location>
</feature>
<dbReference type="PANTHER" id="PTHR30158">
    <property type="entry name" value="ACRA/E-RELATED COMPONENT OF DRUG EFFLUX TRANSPORTER"/>
    <property type="match status" value="1"/>
</dbReference>
<dbReference type="Pfam" id="PF25967">
    <property type="entry name" value="RND-MFP_C"/>
    <property type="match status" value="1"/>
</dbReference>
<evidence type="ECO:0000313" key="8">
    <source>
        <dbReference type="Proteomes" id="UP000663400"/>
    </source>
</evidence>
<comment type="subcellular location">
    <subcellularLocation>
        <location evidence="1">Cell inner membrane</location>
        <topology evidence="1">Lipid-anchor</topology>
    </subcellularLocation>
</comment>
<protein>
    <submittedName>
        <fullName evidence="7">Efflux RND transporter periplasmic adaptor subunit</fullName>
    </submittedName>
</protein>
<dbReference type="NCBIfam" id="TIGR01730">
    <property type="entry name" value="RND_mfp"/>
    <property type="match status" value="1"/>
</dbReference>
<dbReference type="Gene3D" id="1.10.287.470">
    <property type="entry name" value="Helix hairpin bin"/>
    <property type="match status" value="1"/>
</dbReference>
<dbReference type="Gene3D" id="2.40.30.170">
    <property type="match status" value="1"/>
</dbReference>
<feature type="domain" description="Multidrug resistance protein MdtA-like barrel-sandwich hybrid" evidence="4">
    <location>
        <begin position="77"/>
        <end position="213"/>
    </location>
</feature>
<dbReference type="InterPro" id="IPR058626">
    <property type="entry name" value="MdtA-like_b-barrel"/>
</dbReference>
<dbReference type="RefSeq" id="WP_200604649.1">
    <property type="nucleotide sequence ID" value="NZ_CP071517.1"/>
</dbReference>
<dbReference type="Pfam" id="PF25917">
    <property type="entry name" value="BSH_RND"/>
    <property type="match status" value="1"/>
</dbReference>
<dbReference type="Gene3D" id="2.40.50.100">
    <property type="match status" value="1"/>
</dbReference>
<evidence type="ECO:0000313" key="7">
    <source>
        <dbReference type="EMBL" id="QSX75407.1"/>
    </source>
</evidence>
<evidence type="ECO:0000259" key="5">
    <source>
        <dbReference type="Pfam" id="PF25944"/>
    </source>
</evidence>
<comment type="similarity">
    <text evidence="2">Belongs to the membrane fusion protein (MFP) (TC 8.A.1) family.</text>
</comment>
<feature type="domain" description="Multidrug resistance protein MdtA-like beta-barrel" evidence="5">
    <location>
        <begin position="223"/>
        <end position="312"/>
    </location>
</feature>
<evidence type="ECO:0000259" key="3">
    <source>
        <dbReference type="Pfam" id="PF25876"/>
    </source>
</evidence>
<evidence type="ECO:0000259" key="4">
    <source>
        <dbReference type="Pfam" id="PF25917"/>
    </source>
</evidence>
<sequence>MTIAVADVPLHVSAVDGPVIRSAGLAFALAMAGLLVMAGCGKKEAPPPAAVPVKVMTVLQQDTPLFEEFVGEVTGSREVSLRAQITGVLMSKHFDDGSLVTEGQKLFSIDPRAPLAEQANARAGLAAARADLARARQDVDRYGPLVKENAISKQIYDNAVAAMQAAQAQVSANQAVVDQASLGVEYATVTAPLTGRIGAAQVFAGDLITAGTTVLAEVSEDDPVWVYFSISEAKLLDYERRYRGGTPKADDPIRQVRMTLSDGTEYKLPGMIIFADRALDPRTGTYRLRAEFPNPQHQLYPGLFARIQVRADQRKGALLVPDRAVVQTLGKYFVTTVDADSKAQQVPVVPGPRYGGLWVIDKGLKPGDTVVVEGVQKARPGVPLKVTKVTYEQLQAPAPVAQPPGGATKG</sequence>
<dbReference type="InterPro" id="IPR058625">
    <property type="entry name" value="MdtA-like_BSH"/>
</dbReference>
<dbReference type="InterPro" id="IPR058624">
    <property type="entry name" value="MdtA-like_HH"/>
</dbReference>
<name>A0ABX7RDC4_9GAMM</name>
<dbReference type="InterPro" id="IPR006143">
    <property type="entry name" value="RND_pump_MFP"/>
</dbReference>
<dbReference type="Proteomes" id="UP000663400">
    <property type="component" value="Chromosome"/>
</dbReference>